<protein>
    <submittedName>
        <fullName evidence="1">Uncharacterized protein</fullName>
    </submittedName>
</protein>
<dbReference type="AlphaFoldDB" id="A0A3G1A8W9"/>
<proteinExistence type="predicted"/>
<sequence length="81" mass="8566">MIAKTDIEKKVKSLFKDAEIDVKVDGKGVKLAIEGVGEELNTLFVKLGDLVSGIAKLTGAKDADVIVSIQGAAYGVEVEIY</sequence>
<dbReference type="Proteomes" id="UP000266720">
    <property type="component" value="Chromosome"/>
</dbReference>
<dbReference type="KEGG" id="tcb:TCARB_1705"/>
<gene>
    <name evidence="1" type="ORF">TCARB_1705</name>
</gene>
<accession>A0A3G1A8W9</accession>
<dbReference type="RefSeq" id="WP_020962318.1">
    <property type="nucleotide sequence ID" value="NZ_CP007493.1"/>
</dbReference>
<evidence type="ECO:0000313" key="2">
    <source>
        <dbReference type="Proteomes" id="UP000266720"/>
    </source>
</evidence>
<evidence type="ECO:0000313" key="1">
    <source>
        <dbReference type="EMBL" id="AJB42745.1"/>
    </source>
</evidence>
<dbReference type="GeneID" id="16573286"/>
<dbReference type="EMBL" id="CP007493">
    <property type="protein sequence ID" value="AJB42745.1"/>
    <property type="molecule type" value="Genomic_DNA"/>
</dbReference>
<name>A0A3G1A8W9_9CREN</name>
<dbReference type="GeneID" id="25407111"/>
<organism evidence="1 2">
    <name type="scientific">Thermofilum adornatum 1505</name>
    <dbReference type="NCBI Taxonomy" id="697581"/>
    <lineage>
        <taxon>Archaea</taxon>
        <taxon>Thermoproteota</taxon>
        <taxon>Thermoprotei</taxon>
        <taxon>Thermofilales</taxon>
        <taxon>Thermofilaceae</taxon>
        <taxon>Thermofilum</taxon>
    </lineage>
</organism>
<reference evidence="2" key="1">
    <citation type="book" date="2010" name="EXTREMOPHILES" publisher="0:0-0">
        <title>Complete genome sequences of ten hyperthermophilic archaea reveal their metabolic capabilities and possible ecological roles.</title>
        <editorList>
            <person name="?"/>
        </editorList>
        <authorList>
            <person name="Ravin N.V."/>
            <person name="Mardanov A.V."/>
            <person name="Bonch-Osmolovskaya E.A."/>
            <person name="Skryabin K.G."/>
        </authorList>
    </citation>
    <scope>NUCLEOTIDE SEQUENCE [LARGE SCALE GENOMIC DNA]</scope>
    <source>
        <strain evidence="2">1505</strain>
    </source>
</reference>